<dbReference type="PaxDb" id="67767-A0A0J7MP70"/>
<dbReference type="STRING" id="67767.A0A0J7MP70"/>
<feature type="non-terminal residue" evidence="1">
    <location>
        <position position="73"/>
    </location>
</feature>
<name>A0A0J7MP70_LASNI</name>
<sequence>MDDLLENIPLNLRRNFWFQLDGCPAHYGRGPRQWLNVHFPGKWIGRAGPVAWPPRSPDLTPLDFFVWGTLKQK</sequence>
<dbReference type="Gene3D" id="3.30.420.10">
    <property type="entry name" value="Ribonuclease H-like superfamily/Ribonuclease H"/>
    <property type="match status" value="1"/>
</dbReference>
<reference evidence="1 2" key="1">
    <citation type="submission" date="2015-04" db="EMBL/GenBank/DDBJ databases">
        <title>Lasius niger genome sequencing.</title>
        <authorList>
            <person name="Konorov E.A."/>
            <person name="Nikitin M.A."/>
            <person name="Kirill M.V."/>
            <person name="Chang P."/>
        </authorList>
    </citation>
    <scope>NUCLEOTIDE SEQUENCE [LARGE SCALE GENOMIC DNA]</scope>
    <source>
        <tissue evidence="1">Whole</tissue>
    </source>
</reference>
<keyword evidence="2" id="KW-1185">Reference proteome</keyword>
<comment type="caution">
    <text evidence="1">The sequence shown here is derived from an EMBL/GenBank/DDBJ whole genome shotgun (WGS) entry which is preliminary data.</text>
</comment>
<accession>A0A0J7MP70</accession>
<protein>
    <submittedName>
        <fullName evidence="1">Uncharacterized protein</fullName>
    </submittedName>
</protein>
<gene>
    <name evidence="1" type="ORF">RF55_23126</name>
</gene>
<dbReference type="PANTHER" id="PTHR47326:SF1">
    <property type="entry name" value="HTH PSQ-TYPE DOMAIN-CONTAINING PROTEIN"/>
    <property type="match status" value="1"/>
</dbReference>
<dbReference type="EMBL" id="LBMM01025787">
    <property type="protein sequence ID" value="KMQ82400.1"/>
    <property type="molecule type" value="Genomic_DNA"/>
</dbReference>
<evidence type="ECO:0000313" key="1">
    <source>
        <dbReference type="EMBL" id="KMQ82400.1"/>
    </source>
</evidence>
<organism evidence="1 2">
    <name type="scientific">Lasius niger</name>
    <name type="common">Black garden ant</name>
    <dbReference type="NCBI Taxonomy" id="67767"/>
    <lineage>
        <taxon>Eukaryota</taxon>
        <taxon>Metazoa</taxon>
        <taxon>Ecdysozoa</taxon>
        <taxon>Arthropoda</taxon>
        <taxon>Hexapoda</taxon>
        <taxon>Insecta</taxon>
        <taxon>Pterygota</taxon>
        <taxon>Neoptera</taxon>
        <taxon>Endopterygota</taxon>
        <taxon>Hymenoptera</taxon>
        <taxon>Apocrita</taxon>
        <taxon>Aculeata</taxon>
        <taxon>Formicoidea</taxon>
        <taxon>Formicidae</taxon>
        <taxon>Formicinae</taxon>
        <taxon>Lasius</taxon>
        <taxon>Lasius</taxon>
    </lineage>
</organism>
<dbReference type="AlphaFoldDB" id="A0A0J7MP70"/>
<dbReference type="InterPro" id="IPR036397">
    <property type="entry name" value="RNaseH_sf"/>
</dbReference>
<dbReference type="OrthoDB" id="7699088at2759"/>
<evidence type="ECO:0000313" key="2">
    <source>
        <dbReference type="Proteomes" id="UP000036403"/>
    </source>
</evidence>
<dbReference type="PANTHER" id="PTHR47326">
    <property type="entry name" value="TRANSPOSABLE ELEMENT TC3 TRANSPOSASE-LIKE PROTEIN"/>
    <property type="match status" value="1"/>
</dbReference>
<dbReference type="GO" id="GO:0003676">
    <property type="term" value="F:nucleic acid binding"/>
    <property type="evidence" value="ECO:0007669"/>
    <property type="project" value="InterPro"/>
</dbReference>
<proteinExistence type="predicted"/>
<dbReference type="Proteomes" id="UP000036403">
    <property type="component" value="Unassembled WGS sequence"/>
</dbReference>